<accession>A0A316TPE8</accession>
<feature type="signal peptide" evidence="1">
    <location>
        <begin position="1"/>
        <end position="18"/>
    </location>
</feature>
<evidence type="ECO:0000256" key="1">
    <source>
        <dbReference type="SAM" id="SignalP"/>
    </source>
</evidence>
<evidence type="ECO:0000313" key="2">
    <source>
        <dbReference type="EMBL" id="PWN05089.1"/>
    </source>
</evidence>
<comment type="caution">
    <text evidence="2">The sequence shown here is derived from an EMBL/GenBank/DDBJ whole genome shotgun (WGS) entry which is preliminary data.</text>
</comment>
<dbReference type="RefSeq" id="WP_109648165.1">
    <property type="nucleotide sequence ID" value="NZ_QGGB01000012.1"/>
</dbReference>
<name>A0A316TPE8_9BACT</name>
<gene>
    <name evidence="2" type="ORF">DDZ15_16160</name>
</gene>
<evidence type="ECO:0000313" key="3">
    <source>
        <dbReference type="Proteomes" id="UP000245533"/>
    </source>
</evidence>
<keyword evidence="3" id="KW-1185">Reference proteome</keyword>
<organism evidence="2 3">
    <name type="scientific">Rhodohalobacter mucosus</name>
    <dbReference type="NCBI Taxonomy" id="2079485"/>
    <lineage>
        <taxon>Bacteria</taxon>
        <taxon>Pseudomonadati</taxon>
        <taxon>Balneolota</taxon>
        <taxon>Balneolia</taxon>
        <taxon>Balneolales</taxon>
        <taxon>Balneolaceae</taxon>
        <taxon>Rhodohalobacter</taxon>
    </lineage>
</organism>
<proteinExistence type="predicted"/>
<protein>
    <submittedName>
        <fullName evidence="2">Uncharacterized protein</fullName>
    </submittedName>
</protein>
<sequence length="319" mass="36410">MKKWFTLFIALITTLAFASEAQSQILKRLKDRVQQKVEDKVEQKVNREIDQAAEEMVEKSWNSIFGEGFSAGDSSSGFSFPMNSNVNTEESYRFDVVTTMEIENTDPNGDRQPPVTMYMHFNENENYSGTRFRGEEMDQQEGDVFMIYDVKNEALVMLMESEDEKYALAYNWGAANEFAEELEAAAMDGGSDYETDGDAEYEQEDEWPGYEKIGTRTIAGSVCEGYRSESDYERTEIWVSQDHDAGLQRMFRANSGTKHLKGKVPDDYPMGMIMEMTHENLETGETTVMRVTDVARNANVTLSMSDYPMLSFGDMMNQQ</sequence>
<dbReference type="AlphaFoldDB" id="A0A316TPE8"/>
<dbReference type="EMBL" id="QGGB01000012">
    <property type="protein sequence ID" value="PWN05089.1"/>
    <property type="molecule type" value="Genomic_DNA"/>
</dbReference>
<dbReference type="OrthoDB" id="1524221at2"/>
<dbReference type="Proteomes" id="UP000245533">
    <property type="component" value="Unassembled WGS sequence"/>
</dbReference>
<keyword evidence="1" id="KW-0732">Signal</keyword>
<reference evidence="2 3" key="1">
    <citation type="submission" date="2018-05" db="EMBL/GenBank/DDBJ databases">
        <title>Rhodohalobacter halophilus gen. nov., sp. nov., a moderately halophilic member of the family Balneolaceae.</title>
        <authorList>
            <person name="Liu Z.-W."/>
        </authorList>
    </citation>
    <scope>NUCLEOTIDE SEQUENCE [LARGE SCALE GENOMIC DNA]</scope>
    <source>
        <strain evidence="2 3">8A47</strain>
    </source>
</reference>
<feature type="chain" id="PRO_5016410514" evidence="1">
    <location>
        <begin position="19"/>
        <end position="319"/>
    </location>
</feature>